<protein>
    <submittedName>
        <fullName evidence="3">Unplaced genomic scaffold SPHSTscaffold_258, whole genome shotgun sequence</fullName>
    </submittedName>
</protein>
<sequence>SEWFPALVSASCKLGGLPDNDGLVSFVPVHTAASALIELRHSPSVFAHLVHPRPVKWKAVIVYLSNILQLPVVSYEEWLTRLQAASTQELPESHPARQLLDFYETAVPPNGSEDIMREAMGLPMYATNNIVADCPSVSPEHLSTLNPEDVGRWVEYWRQKNVL</sequence>
<dbReference type="PANTHER" id="PTHR43439:SF2">
    <property type="entry name" value="ENZYME, PUTATIVE (JCVI)-RELATED"/>
    <property type="match status" value="1"/>
</dbReference>
<keyword evidence="2" id="KW-0597">Phosphoprotein</keyword>
<proteinExistence type="predicted"/>
<evidence type="ECO:0000256" key="1">
    <source>
        <dbReference type="ARBA" id="ARBA00022450"/>
    </source>
</evidence>
<reference evidence="3 4" key="1">
    <citation type="submission" date="2014-06" db="EMBL/GenBank/DDBJ databases">
        <title>Evolutionary Origins and Diversification of the Mycorrhizal Mutualists.</title>
        <authorList>
            <consortium name="DOE Joint Genome Institute"/>
            <consortium name="Mycorrhizal Genomics Consortium"/>
            <person name="Kohler A."/>
            <person name="Kuo A."/>
            <person name="Nagy L.G."/>
            <person name="Floudas D."/>
            <person name="Copeland A."/>
            <person name="Barry K.W."/>
            <person name="Cichocki N."/>
            <person name="Veneault-Fourrey C."/>
            <person name="LaButti K."/>
            <person name="Lindquist E.A."/>
            <person name="Lipzen A."/>
            <person name="Lundell T."/>
            <person name="Morin E."/>
            <person name="Murat C."/>
            <person name="Riley R."/>
            <person name="Ohm R."/>
            <person name="Sun H."/>
            <person name="Tunlid A."/>
            <person name="Henrissat B."/>
            <person name="Grigoriev I.V."/>
            <person name="Hibbett D.S."/>
            <person name="Martin F."/>
        </authorList>
    </citation>
    <scope>NUCLEOTIDE SEQUENCE [LARGE SCALE GENOMIC DNA]</scope>
    <source>
        <strain evidence="3 4">SS14</strain>
    </source>
</reference>
<dbReference type="PANTHER" id="PTHR43439">
    <property type="entry name" value="PHENYLACETATE-COENZYME A LIGASE"/>
    <property type="match status" value="1"/>
</dbReference>
<dbReference type="Proteomes" id="UP000054279">
    <property type="component" value="Unassembled WGS sequence"/>
</dbReference>
<dbReference type="EMBL" id="KN837333">
    <property type="protein sequence ID" value="KIJ27510.1"/>
    <property type="molecule type" value="Genomic_DNA"/>
</dbReference>
<evidence type="ECO:0000313" key="3">
    <source>
        <dbReference type="EMBL" id="KIJ27510.1"/>
    </source>
</evidence>
<evidence type="ECO:0000313" key="4">
    <source>
        <dbReference type="Proteomes" id="UP000054279"/>
    </source>
</evidence>
<dbReference type="Gene3D" id="3.40.50.720">
    <property type="entry name" value="NAD(P)-binding Rossmann-like Domain"/>
    <property type="match status" value="1"/>
</dbReference>
<accession>A0A0C9UQ91</accession>
<dbReference type="OrthoDB" id="429813at2759"/>
<keyword evidence="4" id="KW-1185">Reference proteome</keyword>
<feature type="non-terminal residue" evidence="3">
    <location>
        <position position="1"/>
    </location>
</feature>
<dbReference type="AlphaFoldDB" id="A0A0C9UQ91"/>
<name>A0A0C9UQ91_SPHS4</name>
<keyword evidence="1" id="KW-0596">Phosphopantetheine</keyword>
<organism evidence="3 4">
    <name type="scientific">Sphaerobolus stellatus (strain SS14)</name>
    <dbReference type="NCBI Taxonomy" id="990650"/>
    <lineage>
        <taxon>Eukaryota</taxon>
        <taxon>Fungi</taxon>
        <taxon>Dikarya</taxon>
        <taxon>Basidiomycota</taxon>
        <taxon>Agaricomycotina</taxon>
        <taxon>Agaricomycetes</taxon>
        <taxon>Phallomycetidae</taxon>
        <taxon>Geastrales</taxon>
        <taxon>Sphaerobolaceae</taxon>
        <taxon>Sphaerobolus</taxon>
    </lineage>
</organism>
<gene>
    <name evidence="3" type="ORF">M422DRAFT_190942</name>
</gene>
<dbReference type="HOGENOM" id="CLU_101442_0_0_1"/>
<dbReference type="InterPro" id="IPR051414">
    <property type="entry name" value="Adenylate-forming_Reductase"/>
</dbReference>
<evidence type="ECO:0000256" key="2">
    <source>
        <dbReference type="ARBA" id="ARBA00022553"/>
    </source>
</evidence>